<dbReference type="GO" id="GO:0005634">
    <property type="term" value="C:nucleus"/>
    <property type="evidence" value="ECO:0007669"/>
    <property type="project" value="UniProtKB-SubCell"/>
</dbReference>
<keyword evidence="5" id="KW-0013">ADP-ribosylation</keyword>
<dbReference type="CDD" id="cd01439">
    <property type="entry name" value="TCCD_inducible_PARP_like"/>
    <property type="match status" value="1"/>
</dbReference>
<protein>
    <recommendedName>
        <fullName evidence="9">Poly [ADP-ribose] polymerase</fullName>
        <shortName evidence="9">PARP</shortName>
        <ecNumber evidence="9">2.4.2.-</ecNumber>
    </recommendedName>
</protein>
<evidence type="ECO:0000256" key="6">
    <source>
        <dbReference type="ARBA" id="ARBA00023027"/>
    </source>
</evidence>
<keyword evidence="7" id="KW-0539">Nucleus</keyword>
<evidence type="ECO:0000313" key="12">
    <source>
        <dbReference type="Proteomes" id="UP001177744"/>
    </source>
</evidence>
<dbReference type="Proteomes" id="UP001177744">
    <property type="component" value="Unassembled WGS sequence"/>
</dbReference>
<dbReference type="GO" id="GO:0016779">
    <property type="term" value="F:nucleotidyltransferase activity"/>
    <property type="evidence" value="ECO:0007669"/>
    <property type="project" value="UniProtKB-KW"/>
</dbReference>
<evidence type="ECO:0000256" key="4">
    <source>
        <dbReference type="ARBA" id="ARBA00022695"/>
    </source>
</evidence>
<gene>
    <name evidence="11" type="ORF">QTO34_014766</name>
</gene>
<dbReference type="InterPro" id="IPR012317">
    <property type="entry name" value="Poly(ADP-ribose)pol_cat_dom"/>
</dbReference>
<comment type="caution">
    <text evidence="11">The sequence shown here is derived from an EMBL/GenBank/DDBJ whole genome shotgun (WGS) entry which is preliminary data.</text>
</comment>
<evidence type="ECO:0000256" key="2">
    <source>
        <dbReference type="ARBA" id="ARBA00022676"/>
    </source>
</evidence>
<keyword evidence="2 9" id="KW-0328">Glycosyltransferase</keyword>
<dbReference type="Pfam" id="PF00644">
    <property type="entry name" value="PARP"/>
    <property type="match status" value="1"/>
</dbReference>
<evidence type="ECO:0000256" key="9">
    <source>
        <dbReference type="RuleBase" id="RU362114"/>
    </source>
</evidence>
<dbReference type="InterPro" id="IPR037197">
    <property type="entry name" value="WWE_dom_sf"/>
</dbReference>
<dbReference type="AlphaFoldDB" id="A0AA40I768"/>
<keyword evidence="3 9" id="KW-0808">Transferase</keyword>
<keyword evidence="12" id="KW-1185">Reference proteome</keyword>
<dbReference type="EC" id="2.4.2.-" evidence="9"/>
<evidence type="ECO:0000256" key="7">
    <source>
        <dbReference type="ARBA" id="ARBA00023242"/>
    </source>
</evidence>
<evidence type="ECO:0000256" key="5">
    <source>
        <dbReference type="ARBA" id="ARBA00022765"/>
    </source>
</evidence>
<dbReference type="Gene3D" id="3.90.228.10">
    <property type="match status" value="1"/>
</dbReference>
<organism evidence="11 12">
    <name type="scientific">Cnephaeus nilssonii</name>
    <name type="common">Northern bat</name>
    <name type="synonym">Eptesicus nilssonii</name>
    <dbReference type="NCBI Taxonomy" id="3371016"/>
    <lineage>
        <taxon>Eukaryota</taxon>
        <taxon>Metazoa</taxon>
        <taxon>Chordata</taxon>
        <taxon>Craniata</taxon>
        <taxon>Vertebrata</taxon>
        <taxon>Euteleostomi</taxon>
        <taxon>Mammalia</taxon>
        <taxon>Eutheria</taxon>
        <taxon>Laurasiatheria</taxon>
        <taxon>Chiroptera</taxon>
        <taxon>Yangochiroptera</taxon>
        <taxon>Vespertilionidae</taxon>
        <taxon>Cnephaeus</taxon>
    </lineage>
</organism>
<sequence length="708" mass="80179">MLGTPGPQWPNLAAPQPRCAELARPGGCGAAQTAQAALGGVARTRGSAPGCRAAAGLGVLSLEPAIPLERALSRACRRNRGHLERKLIEELGSVDFPTPATPPVLCCFGFYFRVNQDADESSLHEPMVKKPLEINASCPPAENNMSVLIPEGTNVGDQIPETRPSTDAPEQVIPIQDHNFPSETISGTVADSTAGHFQAALLHPSDVPVSPDCIDKVMDYVPGVFQDNSFTIQYILDTSDKLSTELFQDKRQEFWADLNAMNLYETTEFDQLRRLSTPPSSNVNAIYHTVWKFFCRDHFGWREYPEPLTKLDCPEPLLFVYLYTNMVGKAPKSACGLCPGQLHRVCAVRPKVVIRLSKMRKHARRITSVQEKKKKKIIVKTVIRLIEEANSRGLKEVRFMMWNNHYILHNSFFRREIKRRPLFRSCFILLPYLQTLGGVPMQAPSPLEATSSSQIICPDGVTSANFYPETWVYMHPSQDFIQVPVSSEDKSYRIIYNLFHKTVPEFKYRILQILRVQNQFLWEKYKRKKEYMNRKMCGRDRIINERHLFHGTSQDVVDGICKHNFDPRVCGKHATMFGQGSYFAKKASYSHNFSKKSSKGVHFMFLAKVLTGRYTMGSHGMRRPPPVNPGSVTSDLYDSCVDNFFEPQIFVIFNDDQSYPYFFLYLNIGRRRAACNHLMSTPAVQRCSKCVTGPPGVTEKESSIWLER</sequence>
<feature type="domain" description="PARP catalytic" evidence="10">
    <location>
        <begin position="467"/>
        <end position="687"/>
    </location>
</feature>
<name>A0AA40I768_CNENI</name>
<dbReference type="SUPFAM" id="SSF117839">
    <property type="entry name" value="WWE domain"/>
    <property type="match status" value="1"/>
</dbReference>
<dbReference type="GO" id="GO:1990404">
    <property type="term" value="F:NAD+-protein mono-ADP-ribosyltransferase activity"/>
    <property type="evidence" value="ECO:0007669"/>
    <property type="project" value="TreeGrafter"/>
</dbReference>
<dbReference type="GO" id="GO:0003950">
    <property type="term" value="F:NAD+ poly-ADP-ribosyltransferase activity"/>
    <property type="evidence" value="ECO:0007669"/>
    <property type="project" value="UniProtKB-UniRule"/>
</dbReference>
<evidence type="ECO:0000256" key="8">
    <source>
        <dbReference type="ARBA" id="ARBA00024347"/>
    </source>
</evidence>
<keyword evidence="6 9" id="KW-0520">NAD</keyword>
<evidence type="ECO:0000256" key="1">
    <source>
        <dbReference type="ARBA" id="ARBA00004123"/>
    </source>
</evidence>
<dbReference type="PROSITE" id="PS51059">
    <property type="entry name" value="PARP_CATALYTIC"/>
    <property type="match status" value="1"/>
</dbReference>
<evidence type="ECO:0000313" key="11">
    <source>
        <dbReference type="EMBL" id="KAK1344201.1"/>
    </source>
</evidence>
<comment type="similarity">
    <text evidence="8">Belongs to the ARTD/PARP family.</text>
</comment>
<evidence type="ECO:0000256" key="3">
    <source>
        <dbReference type="ARBA" id="ARBA00022679"/>
    </source>
</evidence>
<dbReference type="EMBL" id="JAULJE010000004">
    <property type="protein sequence ID" value="KAK1344201.1"/>
    <property type="molecule type" value="Genomic_DNA"/>
</dbReference>
<keyword evidence="4" id="KW-0548">Nucleotidyltransferase</keyword>
<dbReference type="SUPFAM" id="SSF56399">
    <property type="entry name" value="ADP-ribosylation"/>
    <property type="match status" value="1"/>
</dbReference>
<evidence type="ECO:0000259" key="10">
    <source>
        <dbReference type="PROSITE" id="PS51059"/>
    </source>
</evidence>
<accession>A0AA40I768</accession>
<dbReference type="PANTHER" id="PTHR45740:SF7">
    <property type="entry name" value="PROTEIN MONO-ADP-RIBOSYLTRANSFERASE TIPARP"/>
    <property type="match status" value="1"/>
</dbReference>
<dbReference type="InterPro" id="IPR051712">
    <property type="entry name" value="ARTD-AVP"/>
</dbReference>
<proteinExistence type="inferred from homology"/>
<dbReference type="FunFam" id="3.90.228.10:FF:000003">
    <property type="entry name" value="TCDD-inducible poly [ADP-ribose] polymerase"/>
    <property type="match status" value="1"/>
</dbReference>
<reference evidence="11" key="1">
    <citation type="submission" date="2023-06" db="EMBL/GenBank/DDBJ databases">
        <title>Reference genome for the Northern bat (Eptesicus nilssonii), a most northern bat species.</title>
        <authorList>
            <person name="Laine V.N."/>
            <person name="Pulliainen A.T."/>
            <person name="Lilley T.M."/>
        </authorList>
    </citation>
    <scope>NUCLEOTIDE SEQUENCE</scope>
    <source>
        <strain evidence="11">BLF_Eptnil</strain>
        <tissue evidence="11">Kidney</tissue>
    </source>
</reference>
<comment type="subcellular location">
    <subcellularLocation>
        <location evidence="1">Nucleus</location>
    </subcellularLocation>
</comment>
<dbReference type="PANTHER" id="PTHR45740">
    <property type="entry name" value="POLY [ADP-RIBOSE] POLYMERASE"/>
    <property type="match status" value="1"/>
</dbReference>